<dbReference type="Proteomes" id="UP000885986">
    <property type="component" value="Unassembled WGS sequence"/>
</dbReference>
<sequence length="149" mass="15805">MRKNGFTLIEVIAVLVLLGLLFVMAGGGIAAGARGYLLARENSVLSQKAQLALSRMVREFQDCFDCVGPEGAVALPFSYTNIRQDTPANVLAFSGGTITLDGNVLVDQVAAFNLSYSAAGQLEIDLRLAHRSGGVPVLFATSVLPRNTY</sequence>
<gene>
    <name evidence="1" type="ORF">ENN98_01370</name>
</gene>
<organism evidence="1">
    <name type="scientific">Desulfurivibrio alkaliphilus</name>
    <dbReference type="NCBI Taxonomy" id="427923"/>
    <lineage>
        <taxon>Bacteria</taxon>
        <taxon>Pseudomonadati</taxon>
        <taxon>Thermodesulfobacteriota</taxon>
        <taxon>Desulfobulbia</taxon>
        <taxon>Desulfobulbales</taxon>
        <taxon>Desulfobulbaceae</taxon>
        <taxon>Desulfurivibrio</taxon>
    </lineage>
</organism>
<proteinExistence type="predicted"/>
<dbReference type="NCBIfam" id="TIGR02532">
    <property type="entry name" value="IV_pilin_GFxxxE"/>
    <property type="match status" value="1"/>
</dbReference>
<dbReference type="AlphaFoldDB" id="A0A7C2XN08"/>
<dbReference type="InterPro" id="IPR012902">
    <property type="entry name" value="N_methyl_site"/>
</dbReference>
<protein>
    <submittedName>
        <fullName evidence="1">Prepilin-type N-terminal cleavage/methylation domain-containing protein</fullName>
    </submittedName>
</protein>
<reference evidence="1" key="1">
    <citation type="journal article" date="2020" name="mSystems">
        <title>Genome- and Community-Level Interaction Insights into Carbon Utilization and Element Cycling Functions of Hydrothermarchaeota in Hydrothermal Sediment.</title>
        <authorList>
            <person name="Zhou Z."/>
            <person name="Liu Y."/>
            <person name="Xu W."/>
            <person name="Pan J."/>
            <person name="Luo Z.H."/>
            <person name="Li M."/>
        </authorList>
    </citation>
    <scope>NUCLEOTIDE SEQUENCE [LARGE SCALE GENOMIC DNA]</scope>
    <source>
        <strain evidence="1">SpSt-1224</strain>
    </source>
</reference>
<comment type="caution">
    <text evidence="1">The sequence shown here is derived from an EMBL/GenBank/DDBJ whole genome shotgun (WGS) entry which is preliminary data.</text>
</comment>
<name>A0A7C2XN08_9BACT</name>
<dbReference type="Pfam" id="PF07963">
    <property type="entry name" value="N_methyl"/>
    <property type="match status" value="1"/>
</dbReference>
<accession>A0A7C2XN08</accession>
<evidence type="ECO:0000313" key="1">
    <source>
        <dbReference type="EMBL" id="HET97356.1"/>
    </source>
</evidence>
<dbReference type="SUPFAM" id="SSF54523">
    <property type="entry name" value="Pili subunits"/>
    <property type="match status" value="1"/>
</dbReference>
<dbReference type="EMBL" id="DSDS01000032">
    <property type="protein sequence ID" value="HET97356.1"/>
    <property type="molecule type" value="Genomic_DNA"/>
</dbReference>
<dbReference type="InterPro" id="IPR045584">
    <property type="entry name" value="Pilin-like"/>
</dbReference>